<gene>
    <name evidence="3" type="ORF">GpartN1_g2692.t1</name>
</gene>
<keyword evidence="4" id="KW-1185">Reference proteome</keyword>
<organism evidence="3 4">
    <name type="scientific">Galdieria partita</name>
    <dbReference type="NCBI Taxonomy" id="83374"/>
    <lineage>
        <taxon>Eukaryota</taxon>
        <taxon>Rhodophyta</taxon>
        <taxon>Bangiophyceae</taxon>
        <taxon>Galdieriales</taxon>
        <taxon>Galdieriaceae</taxon>
        <taxon>Galdieria</taxon>
    </lineage>
</organism>
<feature type="coiled-coil region" evidence="1">
    <location>
        <begin position="102"/>
        <end position="136"/>
    </location>
</feature>
<proteinExistence type="predicted"/>
<keyword evidence="1" id="KW-0175">Coiled coil</keyword>
<feature type="compositionally biased region" description="Polar residues" evidence="2">
    <location>
        <begin position="61"/>
        <end position="80"/>
    </location>
</feature>
<feature type="region of interest" description="Disordered" evidence="2">
    <location>
        <begin position="1"/>
        <end position="22"/>
    </location>
</feature>
<evidence type="ECO:0000313" key="4">
    <source>
        <dbReference type="Proteomes" id="UP001061958"/>
    </source>
</evidence>
<dbReference type="AlphaFoldDB" id="A0A9C7UPS9"/>
<dbReference type="Proteomes" id="UP001061958">
    <property type="component" value="Unassembled WGS sequence"/>
</dbReference>
<feature type="region of interest" description="Disordered" evidence="2">
    <location>
        <begin position="61"/>
        <end position="88"/>
    </location>
</feature>
<reference evidence="3" key="2">
    <citation type="submission" date="2022-01" db="EMBL/GenBank/DDBJ databases">
        <authorList>
            <person name="Hirooka S."/>
            <person name="Miyagishima S.Y."/>
        </authorList>
    </citation>
    <scope>NUCLEOTIDE SEQUENCE</scope>
    <source>
        <strain evidence="3">NBRC 102759</strain>
    </source>
</reference>
<name>A0A9C7UPS9_9RHOD</name>
<protein>
    <submittedName>
        <fullName evidence="3">Uncharacterized protein</fullName>
    </submittedName>
</protein>
<feature type="compositionally biased region" description="Basic and acidic residues" evidence="2">
    <location>
        <begin position="169"/>
        <end position="188"/>
    </location>
</feature>
<evidence type="ECO:0000256" key="1">
    <source>
        <dbReference type="SAM" id="Coils"/>
    </source>
</evidence>
<dbReference type="EMBL" id="BQMJ01000019">
    <property type="protein sequence ID" value="GJQ10901.1"/>
    <property type="molecule type" value="Genomic_DNA"/>
</dbReference>
<sequence>MAGGKRPSNYARNSTRSHSSSSQSNFFSLWSAPFVNFVPQQSNQPPHLGSSRYSTEDLFSQESTRSSYLGQGNSTSYSSAEDNESNDSLGKTLEQFIEQIAERSCQQMASNFELQLQRLQEKMRYLENTVRTEEEYRNKLWETLQVINTRLDHLEQEVRAVASSSEQNTRQHDVNNEQLEEGGRRTTEEDSLCDVEDSSGKLLVERIQNLEAQLGANLYLKSDSDEVSENRKETKQEFQSSLSKMDKTVRRIDCRVEDAMKKMEEASLMQSSAHERLAQRIKQIDELQTSVEALKKLLEHNLRVQNGAESIVKEQANIIIKHVCAAMQQYTMKRINEYNAFLDSVLRKYLPNYQCIESENPFSKD</sequence>
<reference evidence="3" key="1">
    <citation type="journal article" date="2022" name="Proc. Natl. Acad. Sci. U.S.A.">
        <title>Life cycle and functional genomics of the unicellular red alga Galdieria for elucidating algal and plant evolution and industrial use.</title>
        <authorList>
            <person name="Hirooka S."/>
            <person name="Itabashi T."/>
            <person name="Ichinose T.M."/>
            <person name="Onuma R."/>
            <person name="Fujiwara T."/>
            <person name="Yamashita S."/>
            <person name="Jong L.W."/>
            <person name="Tomita R."/>
            <person name="Iwane A.H."/>
            <person name="Miyagishima S.Y."/>
        </authorList>
    </citation>
    <scope>NUCLEOTIDE SEQUENCE</scope>
    <source>
        <strain evidence="3">NBRC 102759</strain>
    </source>
</reference>
<comment type="caution">
    <text evidence="3">The sequence shown here is derived from an EMBL/GenBank/DDBJ whole genome shotgun (WGS) entry which is preliminary data.</text>
</comment>
<evidence type="ECO:0000313" key="3">
    <source>
        <dbReference type="EMBL" id="GJQ10901.1"/>
    </source>
</evidence>
<dbReference type="OrthoDB" id="10345645at2759"/>
<evidence type="ECO:0000256" key="2">
    <source>
        <dbReference type="SAM" id="MobiDB-lite"/>
    </source>
</evidence>
<feature type="region of interest" description="Disordered" evidence="2">
    <location>
        <begin position="159"/>
        <end position="192"/>
    </location>
</feature>
<accession>A0A9C7UPS9</accession>